<dbReference type="Gene3D" id="1.25.40.10">
    <property type="entry name" value="Tetratricopeptide repeat domain"/>
    <property type="match status" value="1"/>
</dbReference>
<dbReference type="InterPro" id="IPR019734">
    <property type="entry name" value="TPR_rpt"/>
</dbReference>
<dbReference type="PANTHER" id="PTHR23082">
    <property type="entry name" value="TRANSCRIPTION INITIATION FACTOR IIIC TFIIIC , POLYPEPTIDE 3-RELATED"/>
    <property type="match status" value="1"/>
</dbReference>
<dbReference type="InterPro" id="IPR039340">
    <property type="entry name" value="Tfc4/TFIIIC-102/Sfc4"/>
</dbReference>
<protein>
    <submittedName>
        <fullName evidence="3">General transcription factor 3C polypeptide 3-like</fullName>
    </submittedName>
</protein>
<sequence>MFVKKDNRQKAIEMVLEVVRQLPTAPEAYKTLATMYEDVGDLATSIKMLLIGAHLSSDNAEEWTRLGAHFEKVGDQKQAISCYSKALKQDVSRVDIHDRRLRLCDEIGLKNRGFVLAGYQRYLKNITPDSDPQTILDLSTRAAHVYHTARNFPQAASSLAIAFQYSAHLIRPEHCNLYLEVLLELKRYETCVEVLRRFANIEITYFKLFPQDSTSGEESNIQITNYTVPSDPNLVPPPEILSKFVITLVHLRSETQFPTLLASLKFDVEMYGKVYLDIAEALIQEHYEAYAVQVLVLLVSSEKYNQPGVWKQLAETYEKSGKL</sequence>
<feature type="repeat" description="TPR" evidence="1">
    <location>
        <begin position="60"/>
        <end position="93"/>
    </location>
</feature>
<proteinExistence type="predicted"/>
<accession>A0A1S3D9A9</accession>
<dbReference type="PANTHER" id="PTHR23082:SF0">
    <property type="entry name" value="GENERAL TRANSCRIPTION FACTOR 3C POLYPEPTIDE 3"/>
    <property type="match status" value="1"/>
</dbReference>
<dbReference type="GO" id="GO:0006383">
    <property type="term" value="P:transcription by RNA polymerase III"/>
    <property type="evidence" value="ECO:0007669"/>
    <property type="project" value="InterPro"/>
</dbReference>
<dbReference type="KEGG" id="dci:103514007"/>
<dbReference type="InterPro" id="IPR011990">
    <property type="entry name" value="TPR-like_helical_dom_sf"/>
</dbReference>
<name>A0A1S3D9A9_DIACI</name>
<dbReference type="STRING" id="121845.A0A1S3D9A9"/>
<dbReference type="GeneID" id="103514007"/>
<organism evidence="2 3">
    <name type="scientific">Diaphorina citri</name>
    <name type="common">Asian citrus psyllid</name>
    <dbReference type="NCBI Taxonomy" id="121845"/>
    <lineage>
        <taxon>Eukaryota</taxon>
        <taxon>Metazoa</taxon>
        <taxon>Ecdysozoa</taxon>
        <taxon>Arthropoda</taxon>
        <taxon>Hexapoda</taxon>
        <taxon>Insecta</taxon>
        <taxon>Pterygota</taxon>
        <taxon>Neoptera</taxon>
        <taxon>Paraneoptera</taxon>
        <taxon>Hemiptera</taxon>
        <taxon>Sternorrhyncha</taxon>
        <taxon>Psylloidea</taxon>
        <taxon>Psyllidae</taxon>
        <taxon>Diaphorininae</taxon>
        <taxon>Diaphorina</taxon>
    </lineage>
</organism>
<evidence type="ECO:0000313" key="3">
    <source>
        <dbReference type="RefSeq" id="XP_008477095.2"/>
    </source>
</evidence>
<gene>
    <name evidence="3" type="primary">LOC103514007</name>
</gene>
<dbReference type="SMART" id="SM00028">
    <property type="entry name" value="TPR"/>
    <property type="match status" value="2"/>
</dbReference>
<dbReference type="AlphaFoldDB" id="A0A1S3D9A9"/>
<evidence type="ECO:0000313" key="2">
    <source>
        <dbReference type="Proteomes" id="UP000079169"/>
    </source>
</evidence>
<reference evidence="3" key="1">
    <citation type="submission" date="2025-08" db="UniProtKB">
        <authorList>
            <consortium name="RefSeq"/>
        </authorList>
    </citation>
    <scope>IDENTIFICATION</scope>
</reference>
<keyword evidence="1" id="KW-0802">TPR repeat</keyword>
<dbReference type="PROSITE" id="PS50005">
    <property type="entry name" value="TPR"/>
    <property type="match status" value="1"/>
</dbReference>
<dbReference type="RefSeq" id="XP_008477095.2">
    <property type="nucleotide sequence ID" value="XM_008478873.2"/>
</dbReference>
<dbReference type="PaxDb" id="121845-A0A1S3D9A9"/>
<evidence type="ECO:0000256" key="1">
    <source>
        <dbReference type="PROSITE-ProRule" id="PRU00339"/>
    </source>
</evidence>
<dbReference type="SUPFAM" id="SSF48452">
    <property type="entry name" value="TPR-like"/>
    <property type="match status" value="1"/>
</dbReference>
<dbReference type="Proteomes" id="UP000079169">
    <property type="component" value="Unplaced"/>
</dbReference>
<keyword evidence="2" id="KW-1185">Reference proteome</keyword>
<dbReference type="GO" id="GO:0000127">
    <property type="term" value="C:transcription factor TFIIIC complex"/>
    <property type="evidence" value="ECO:0007669"/>
    <property type="project" value="TreeGrafter"/>
</dbReference>